<dbReference type="RefSeq" id="WP_024004890.1">
    <property type="nucleotide sequence ID" value="NZ_KI650979.1"/>
</dbReference>
<dbReference type="eggNOG" id="COG1943">
    <property type="taxonomic scope" value="Bacteria"/>
</dbReference>
<evidence type="ECO:0008006" key="4">
    <source>
        <dbReference type="Google" id="ProtNLM"/>
    </source>
</evidence>
<comment type="caution">
    <text evidence="2">The sequence shown here is derived from an EMBL/GenBank/DDBJ whole genome shotgun (WGS) entry which is preliminary data.</text>
</comment>
<dbReference type="AlphaFoldDB" id="V8QSY9"/>
<feature type="compositionally biased region" description="Basic residues" evidence="1">
    <location>
        <begin position="217"/>
        <end position="226"/>
    </location>
</feature>
<dbReference type="OrthoDB" id="9814067at2"/>
<name>V8QSY9_9BURK</name>
<dbReference type="Proteomes" id="UP000018733">
    <property type="component" value="Unassembled WGS sequence"/>
</dbReference>
<proteinExistence type="predicted"/>
<evidence type="ECO:0000313" key="2">
    <source>
        <dbReference type="EMBL" id="ETF03051.1"/>
    </source>
</evidence>
<dbReference type="PATRIC" id="fig|1424334.3.peg.1924"/>
<feature type="region of interest" description="Disordered" evidence="1">
    <location>
        <begin position="215"/>
        <end position="245"/>
    </location>
</feature>
<reference evidence="2 3" key="1">
    <citation type="journal article" date="2014" name="Genome Announc.">
        <title>Draft Genome Sequence of Advenella kashmirensis Strain W13003, a Polycyclic Aromatic Hydrocarbon-Degrading Bacterium.</title>
        <authorList>
            <person name="Wang X."/>
            <person name="Jin D."/>
            <person name="Zhou L."/>
            <person name="Wu L."/>
            <person name="An W."/>
            <person name="Zhao L."/>
        </authorList>
    </citation>
    <scope>NUCLEOTIDE SEQUENCE [LARGE SCALE GENOMIC DNA]</scope>
    <source>
        <strain evidence="2 3">W13003</strain>
    </source>
</reference>
<evidence type="ECO:0000313" key="3">
    <source>
        <dbReference type="Proteomes" id="UP000018733"/>
    </source>
</evidence>
<protein>
    <recommendedName>
        <fullName evidence="4">Transposase IS200-like domain-containing protein</fullName>
    </recommendedName>
</protein>
<dbReference type="EMBL" id="AYXT01000009">
    <property type="protein sequence ID" value="ETF03051.1"/>
    <property type="molecule type" value="Genomic_DNA"/>
</dbReference>
<gene>
    <name evidence="2" type="ORF">W822_09585</name>
</gene>
<accession>V8QSY9</accession>
<dbReference type="HOGENOM" id="CLU_068226_1_0_4"/>
<sequence length="245" mass="26822">MARLPRLYAPGIPQLVHARFLFPLSERAASGALVLDDLQKWLLDGLARHGVMLHAWTLTDEGMLLLATPNDAQGLSRLVQMLGRNLATTLRRGPVFSGRYRSTLVEPGTWVIPAMIWLESWVAREKGASDSEIWPWSSAGYHTGAFMGYSPALSDHADFWSSGNTPFDRQAAYKYRFTEGLSAGQLQQIAQALHGQWALGSAGFVDQLCQVASRRPVQGRRGRPRKSPPPQTRAVGDEAADTGGG</sequence>
<evidence type="ECO:0000256" key="1">
    <source>
        <dbReference type="SAM" id="MobiDB-lite"/>
    </source>
</evidence>
<dbReference type="STRING" id="1424334.W822_09585"/>
<organism evidence="2 3">
    <name type="scientific">Advenella kashmirensis W13003</name>
    <dbReference type="NCBI Taxonomy" id="1424334"/>
    <lineage>
        <taxon>Bacteria</taxon>
        <taxon>Pseudomonadati</taxon>
        <taxon>Pseudomonadota</taxon>
        <taxon>Betaproteobacteria</taxon>
        <taxon>Burkholderiales</taxon>
        <taxon>Alcaligenaceae</taxon>
    </lineage>
</organism>
<keyword evidence="3" id="KW-1185">Reference proteome</keyword>